<feature type="signal peptide" evidence="5">
    <location>
        <begin position="1"/>
        <end position="18"/>
    </location>
</feature>
<evidence type="ECO:0000256" key="3">
    <source>
        <dbReference type="ARBA" id="ARBA00023237"/>
    </source>
</evidence>
<evidence type="ECO:0000256" key="5">
    <source>
        <dbReference type="SAM" id="SignalP"/>
    </source>
</evidence>
<evidence type="ECO:0008006" key="8">
    <source>
        <dbReference type="Google" id="ProtNLM"/>
    </source>
</evidence>
<keyword evidence="2" id="KW-0472">Membrane</keyword>
<sequence length="854" mass="95701">MKLLTLAILSALSAGAHATDPASSDTPAPTSTTPLASSPEYLKPTTLDTLKVVGQRLFPYQEGMVLNERYIQDQAKGNSDIGTLLRINPNVQFDDSAFASSNRMGEIRPANISINGGQYYQNLLQLDGTSFNNDIDPQATNPHDLADVPSATQGIALDTELIGQLTVYDSNVPAAFGGFSGGVVDAESRKARDSLGGKVSFRMSRSVWNEMILPEGDDISQSSTYANQPVYDKYRVSAMLEGRTGGGLGWIANVIRTRSDIPLRGYSAGQVSTSDELIKEQRRENTSASMRMDWAGNGITLSGSFTHAPTDERYFTQNARNSYFDLKQGGPVGSLRVGLDVGAWGLDQVVSYSDLDSSRRVPDDVDYWKAWARSPDYDWGVNNSSFEGNWGNIDQRNRTVGYALTARRGALAWGESRHALQFGLQYRDRLGTYHRLNDHYSFLSPGRTTSCTDANGAVDTDSCSLSPVYTTVSGTGGVVAGQGQFFRTRNIYSAGYFEVKLREWGVFAEDDIRLGRWSFRPGIRVDGDNLMDKTTVAPRFAMSWDVLGNQDTLLTAGANRYYGRSFFTYKLREGRDNLQTTYTRTAPSLLWSRSRTYTANNRFETLDIPYSDELNLGINQRLAGLDFNLKHVRRDGRDEILRRRVASDDTSGYYSANVYEYVNAGRSRSDTSTLSVGLQRPFTWRGSETHAQFAFDHTEVLRNYVDYESGYTDNAYNRLVRYEGSVIHAYDLPQASYNRPWTARLSTQTRLPAWGLMWSNFLRYRAGFAGFTVTGAEQYQDETIDVIERYDAPRTFTWDTTLEYSLTLPRVQEAYVRVEAMNVFNRRNPLSGSIGTTSYYEPGRSYWLELGYRF</sequence>
<keyword evidence="3" id="KW-0998">Cell outer membrane</keyword>
<evidence type="ECO:0000256" key="2">
    <source>
        <dbReference type="ARBA" id="ARBA00023136"/>
    </source>
</evidence>
<keyword evidence="7" id="KW-1185">Reference proteome</keyword>
<evidence type="ECO:0000256" key="4">
    <source>
        <dbReference type="SAM" id="MobiDB-lite"/>
    </source>
</evidence>
<keyword evidence="5" id="KW-0732">Signal</keyword>
<reference evidence="6 7" key="1">
    <citation type="submission" date="2020-08" db="EMBL/GenBank/DDBJ databases">
        <title>Streptomycin resistant and MDR strain, P. mexicana.</title>
        <authorList>
            <person name="Ganesh-kumar S."/>
            <person name="Zhe T."/>
            <person name="Yu Z."/>
            <person name="Min Y."/>
        </authorList>
    </citation>
    <scope>NUCLEOTIDE SEQUENCE [LARGE SCALE GENOMIC DNA]</scope>
    <source>
        <strain evidence="6 7">GTZY</strain>
    </source>
</reference>
<comment type="subcellular location">
    <subcellularLocation>
        <location evidence="1">Cell outer membrane</location>
    </subcellularLocation>
</comment>
<protein>
    <recommendedName>
        <fullName evidence="8">TonB-dependent receptor</fullName>
    </recommendedName>
</protein>
<proteinExistence type="predicted"/>
<dbReference type="Proteomes" id="UP000515506">
    <property type="component" value="Chromosome"/>
</dbReference>
<accession>A0ABX6R8D0</accession>
<feature type="chain" id="PRO_5047034316" description="TonB-dependent receptor" evidence="5">
    <location>
        <begin position="19"/>
        <end position="854"/>
    </location>
</feature>
<evidence type="ECO:0000256" key="1">
    <source>
        <dbReference type="ARBA" id="ARBA00004442"/>
    </source>
</evidence>
<evidence type="ECO:0000313" key="6">
    <source>
        <dbReference type="EMBL" id="QND79056.1"/>
    </source>
</evidence>
<name>A0ABX6R8D0_PSEMX</name>
<dbReference type="InterPro" id="IPR036942">
    <property type="entry name" value="Beta-barrel_TonB_sf"/>
</dbReference>
<feature type="compositionally biased region" description="Low complexity" evidence="4">
    <location>
        <begin position="17"/>
        <end position="39"/>
    </location>
</feature>
<dbReference type="EMBL" id="CP060028">
    <property type="protein sequence ID" value="QND79056.1"/>
    <property type="molecule type" value="Genomic_DNA"/>
</dbReference>
<dbReference type="RefSeq" id="WP_185894442.1">
    <property type="nucleotide sequence ID" value="NZ_CP060028.1"/>
</dbReference>
<gene>
    <name evidence="6" type="ORF">H4W19_11815</name>
</gene>
<feature type="region of interest" description="Disordered" evidence="4">
    <location>
        <begin position="17"/>
        <end position="40"/>
    </location>
</feature>
<evidence type="ECO:0000313" key="7">
    <source>
        <dbReference type="Proteomes" id="UP000515506"/>
    </source>
</evidence>
<dbReference type="SUPFAM" id="SSF56935">
    <property type="entry name" value="Porins"/>
    <property type="match status" value="1"/>
</dbReference>
<organism evidence="6 7">
    <name type="scientific">Pseudoxanthomonas mexicana</name>
    <dbReference type="NCBI Taxonomy" id="128785"/>
    <lineage>
        <taxon>Bacteria</taxon>
        <taxon>Pseudomonadati</taxon>
        <taxon>Pseudomonadota</taxon>
        <taxon>Gammaproteobacteria</taxon>
        <taxon>Lysobacterales</taxon>
        <taxon>Lysobacteraceae</taxon>
        <taxon>Pseudoxanthomonas</taxon>
    </lineage>
</organism>
<dbReference type="Gene3D" id="2.40.170.20">
    <property type="entry name" value="TonB-dependent receptor, beta-barrel domain"/>
    <property type="match status" value="1"/>
</dbReference>